<feature type="region of interest" description="Disordered" evidence="1">
    <location>
        <begin position="192"/>
        <end position="229"/>
    </location>
</feature>
<reference evidence="4" key="1">
    <citation type="submission" date="2018-04" db="EMBL/GenBank/DDBJ databases">
        <authorList>
            <person name="Lucker S."/>
            <person name="Sakoula D."/>
        </authorList>
    </citation>
    <scope>NUCLEOTIDE SEQUENCE [LARGE SCALE GENOMIC DNA]</scope>
</reference>
<dbReference type="AlphaFoldDB" id="A0A330L641"/>
<dbReference type="Pfam" id="PF00092">
    <property type="entry name" value="VWA"/>
    <property type="match status" value="1"/>
</dbReference>
<gene>
    <name evidence="3" type="ORF">NITLEN_20262</name>
</gene>
<sequence length="229" mass="25252">MDKPVPQQPNHAAQPLYVTLILDESGSMQSCKGAALAGFNQYLATLKREPVETRFTLTLFNASKTDVRYRAVPVSAVQDLDVETYRPQDGTPLYDAIGHTLSLARQEAPAEAKKLCVILTDGEENASQEYTRKQVFNLIKGYEKQGWTFLYLGADHDVWAAGRDLGIAGDGLISFCRSTVDHTFDQLSEATARYRRDDGQPAADAFRPNETPPSPAPSSGDQDQPSWLN</sequence>
<evidence type="ECO:0000313" key="3">
    <source>
        <dbReference type="EMBL" id="SPP64622.1"/>
    </source>
</evidence>
<proteinExistence type="predicted"/>
<evidence type="ECO:0000259" key="2">
    <source>
        <dbReference type="SMART" id="SM00327"/>
    </source>
</evidence>
<evidence type="ECO:0000256" key="1">
    <source>
        <dbReference type="SAM" id="MobiDB-lite"/>
    </source>
</evidence>
<dbReference type="Gene3D" id="3.40.50.410">
    <property type="entry name" value="von Willebrand factor, type A domain"/>
    <property type="match status" value="1"/>
</dbReference>
<dbReference type="SUPFAM" id="SSF53300">
    <property type="entry name" value="vWA-like"/>
    <property type="match status" value="1"/>
</dbReference>
<protein>
    <recommendedName>
        <fullName evidence="2">VWFA domain-containing protein</fullName>
    </recommendedName>
</protein>
<dbReference type="Proteomes" id="UP000248168">
    <property type="component" value="Unassembled WGS sequence"/>
</dbReference>
<name>A0A330L641_9BACT</name>
<accession>A0A330L641</accession>
<dbReference type="InterPro" id="IPR036465">
    <property type="entry name" value="vWFA_dom_sf"/>
</dbReference>
<dbReference type="OrthoDB" id="9790144at2"/>
<dbReference type="InParanoid" id="A0A330L641"/>
<dbReference type="EMBL" id="OUNR01000012">
    <property type="protein sequence ID" value="SPP64622.1"/>
    <property type="molecule type" value="Genomic_DNA"/>
</dbReference>
<dbReference type="SMART" id="SM00327">
    <property type="entry name" value="VWA"/>
    <property type="match status" value="1"/>
</dbReference>
<feature type="domain" description="VWFA" evidence="2">
    <location>
        <begin position="15"/>
        <end position="188"/>
    </location>
</feature>
<feature type="compositionally biased region" description="Polar residues" evidence="1">
    <location>
        <begin position="217"/>
        <end position="229"/>
    </location>
</feature>
<dbReference type="CDD" id="cd00198">
    <property type="entry name" value="vWFA"/>
    <property type="match status" value="1"/>
</dbReference>
<organism evidence="3 4">
    <name type="scientific">Nitrospira lenta</name>
    <dbReference type="NCBI Taxonomy" id="1436998"/>
    <lineage>
        <taxon>Bacteria</taxon>
        <taxon>Pseudomonadati</taxon>
        <taxon>Nitrospirota</taxon>
        <taxon>Nitrospiria</taxon>
        <taxon>Nitrospirales</taxon>
        <taxon>Nitrospiraceae</taxon>
        <taxon>Nitrospira</taxon>
    </lineage>
</organism>
<evidence type="ECO:0000313" key="4">
    <source>
        <dbReference type="Proteomes" id="UP000248168"/>
    </source>
</evidence>
<dbReference type="RefSeq" id="WP_121988989.1">
    <property type="nucleotide sequence ID" value="NZ_OUNR01000012.1"/>
</dbReference>
<dbReference type="InterPro" id="IPR002035">
    <property type="entry name" value="VWF_A"/>
</dbReference>
<keyword evidence="4" id="KW-1185">Reference proteome</keyword>